<dbReference type="OrthoDB" id="9127144at2"/>
<gene>
    <name evidence="2" type="ORF">AMURIS_02939</name>
</gene>
<protein>
    <recommendedName>
        <fullName evidence="1">N-acetyltransferase domain-containing protein</fullName>
    </recommendedName>
</protein>
<dbReference type="EMBL" id="OFSM01000014">
    <property type="protein sequence ID" value="SOY30216.1"/>
    <property type="molecule type" value="Genomic_DNA"/>
</dbReference>
<proteinExistence type="predicted"/>
<sequence length="183" mass="20853">MSFRIKEANTREQLECVRKLYEESFPKSEKKPFSMILKKRAEGFFDILAIENEEGQFCGLAIMLLAGGLALLDYLAIAPEYQGGGAGSSTLRELRERYGLGSLVVEIETTLGEEATQAENAEERLRRKRFYLRNGMKTMDFVVNLFGVEMEILTFGRTVTFEEYYGIYEAVLPKGMMDKIRLA</sequence>
<dbReference type="GO" id="GO:0016747">
    <property type="term" value="F:acyltransferase activity, transferring groups other than amino-acyl groups"/>
    <property type="evidence" value="ECO:0007669"/>
    <property type="project" value="InterPro"/>
</dbReference>
<dbReference type="InterPro" id="IPR000182">
    <property type="entry name" value="GNAT_dom"/>
</dbReference>
<dbReference type="Proteomes" id="UP000236311">
    <property type="component" value="Unassembled WGS sequence"/>
</dbReference>
<keyword evidence="3" id="KW-1185">Reference proteome</keyword>
<dbReference type="SUPFAM" id="SSF55729">
    <property type="entry name" value="Acyl-CoA N-acyltransferases (Nat)"/>
    <property type="match status" value="1"/>
</dbReference>
<evidence type="ECO:0000313" key="3">
    <source>
        <dbReference type="Proteomes" id="UP000236311"/>
    </source>
</evidence>
<accession>A0A2K4ZIH8</accession>
<dbReference type="AlphaFoldDB" id="A0A2K4ZIH8"/>
<evidence type="ECO:0000313" key="2">
    <source>
        <dbReference type="EMBL" id="SOY30216.1"/>
    </source>
</evidence>
<organism evidence="2 3">
    <name type="scientific">Acetatifactor muris</name>
    <dbReference type="NCBI Taxonomy" id="879566"/>
    <lineage>
        <taxon>Bacteria</taxon>
        <taxon>Bacillati</taxon>
        <taxon>Bacillota</taxon>
        <taxon>Clostridia</taxon>
        <taxon>Lachnospirales</taxon>
        <taxon>Lachnospiraceae</taxon>
        <taxon>Acetatifactor</taxon>
    </lineage>
</organism>
<reference evidence="2 3" key="1">
    <citation type="submission" date="2018-01" db="EMBL/GenBank/DDBJ databases">
        <authorList>
            <person name="Gaut B.S."/>
            <person name="Morton B.R."/>
            <person name="Clegg M.T."/>
            <person name="Duvall M.R."/>
        </authorList>
    </citation>
    <scope>NUCLEOTIDE SEQUENCE [LARGE SCALE GENOMIC DNA]</scope>
    <source>
        <strain evidence="2">GP69</strain>
    </source>
</reference>
<dbReference type="InterPro" id="IPR016181">
    <property type="entry name" value="Acyl_CoA_acyltransferase"/>
</dbReference>
<dbReference type="RefSeq" id="WP_103240275.1">
    <property type="nucleotide sequence ID" value="NZ_CANRXC010000002.1"/>
</dbReference>
<dbReference type="Gene3D" id="3.40.630.30">
    <property type="match status" value="1"/>
</dbReference>
<name>A0A2K4ZIH8_9FIRM</name>
<dbReference type="PROSITE" id="PS51186">
    <property type="entry name" value="GNAT"/>
    <property type="match status" value="1"/>
</dbReference>
<feature type="domain" description="N-acetyltransferase" evidence="1">
    <location>
        <begin position="3"/>
        <end position="178"/>
    </location>
</feature>
<evidence type="ECO:0000259" key="1">
    <source>
        <dbReference type="PROSITE" id="PS51186"/>
    </source>
</evidence>